<proteinExistence type="predicted"/>
<dbReference type="Pfam" id="PF08780">
    <property type="entry name" value="NTase_sub_bind"/>
    <property type="match status" value="1"/>
</dbReference>
<dbReference type="EMBL" id="VXRG01000076">
    <property type="protein sequence ID" value="MXY93604.1"/>
    <property type="molecule type" value="Genomic_DNA"/>
</dbReference>
<dbReference type="InterPro" id="IPR010235">
    <property type="entry name" value="HepT"/>
</dbReference>
<sequence length="140" mass="16156">MNINTDYLNRCIGTLRVAWEGLQQCEPGDVLYEIYRAACVKEFELVLEQGGRLLKRRLRPYFASNRQADQLYFNDVFRYAAKHCLIGDDACERWLEYRAARNDTAHEYGENFAERTLELLPQFIVDAEALAGVIEGGRDA</sequence>
<accession>A0A6B0YRA3</accession>
<reference evidence="1" key="1">
    <citation type="submission" date="2019-09" db="EMBL/GenBank/DDBJ databases">
        <title>Characterisation of the sponge microbiome using genome-centric metagenomics.</title>
        <authorList>
            <person name="Engelberts J.P."/>
            <person name="Robbins S.J."/>
            <person name="De Goeij J.M."/>
            <person name="Aranda M."/>
            <person name="Bell S.C."/>
            <person name="Webster N.S."/>
        </authorList>
    </citation>
    <scope>NUCLEOTIDE SEQUENCE</scope>
    <source>
        <strain evidence="1">SB0664_bin_27</strain>
    </source>
</reference>
<protein>
    <submittedName>
        <fullName evidence="1">Nucleotidyltransferase</fullName>
    </submittedName>
</protein>
<comment type="caution">
    <text evidence="1">The sequence shown here is derived from an EMBL/GenBank/DDBJ whole genome shotgun (WGS) entry which is preliminary data.</text>
</comment>
<keyword evidence="1" id="KW-0808">Transferase</keyword>
<name>A0A6B0YRA3_9CHLR</name>
<dbReference type="Gene3D" id="1.20.120.330">
    <property type="entry name" value="Nucleotidyltransferases domain 2"/>
    <property type="match status" value="1"/>
</dbReference>
<evidence type="ECO:0000313" key="1">
    <source>
        <dbReference type="EMBL" id="MXY93604.1"/>
    </source>
</evidence>
<organism evidence="1">
    <name type="scientific">Caldilineaceae bacterium SB0664_bin_27</name>
    <dbReference type="NCBI Taxonomy" id="2605260"/>
    <lineage>
        <taxon>Bacteria</taxon>
        <taxon>Bacillati</taxon>
        <taxon>Chloroflexota</taxon>
        <taxon>Caldilineae</taxon>
        <taxon>Caldilineales</taxon>
        <taxon>Caldilineaceae</taxon>
    </lineage>
</organism>
<dbReference type="AlphaFoldDB" id="A0A6B0YRA3"/>
<dbReference type="SUPFAM" id="SSF81593">
    <property type="entry name" value="Nucleotidyltransferase substrate binding subunit/domain"/>
    <property type="match status" value="1"/>
</dbReference>
<dbReference type="GO" id="GO:0016740">
    <property type="term" value="F:transferase activity"/>
    <property type="evidence" value="ECO:0007669"/>
    <property type="project" value="UniProtKB-KW"/>
</dbReference>
<gene>
    <name evidence="1" type="ORF">F4Y42_09165</name>
</gene>